<feature type="binding site" evidence="7">
    <location>
        <position position="156"/>
    </location>
    <ligand>
        <name>2-oxoglutarate</name>
        <dbReference type="ChEBI" id="CHEBI:16810"/>
    </ligand>
</feature>
<evidence type="ECO:0000256" key="2">
    <source>
        <dbReference type="ARBA" id="ARBA00022723"/>
    </source>
</evidence>
<evidence type="ECO:0000256" key="6">
    <source>
        <dbReference type="ARBA" id="ARBA00023004"/>
    </source>
</evidence>
<sequence length="213" mass="23415">MLKELQTRLATAEFVDGRITASGNARIVKNNTQLAPGSALADELGEAVLKHLRNVHDFVGATLPQRVSRPMFSAYTQGMEYGLHVDSGVLQTRQGPIRSDIAMTIFLSPPESYEGGELQIEDIGLGNHRIKLAAGSAFAYPATSLHRVAPVTKGRRLACVLWIQSQIRDPGQRRILADLDAAANKLREHDPNSQELKLVLASYHNLLRLWADT</sequence>
<feature type="binding site" evidence="7">
    <location>
        <position position="86"/>
    </location>
    <ligand>
        <name>Fe cation</name>
        <dbReference type="ChEBI" id="CHEBI:24875"/>
    </ligand>
</feature>
<dbReference type="Pfam" id="PF13640">
    <property type="entry name" value="2OG-FeII_Oxy_3"/>
    <property type="match status" value="1"/>
</dbReference>
<reference evidence="9 10" key="1">
    <citation type="submission" date="2020-10" db="EMBL/GenBank/DDBJ databases">
        <title>Phylogeny of dyella-like bacteria.</title>
        <authorList>
            <person name="Fu J."/>
        </authorList>
    </citation>
    <scope>NUCLEOTIDE SEQUENCE [LARGE SCALE GENOMIC DNA]</scope>
    <source>
        <strain evidence="9 10">DKC-1</strain>
    </source>
</reference>
<feature type="domain" description="Fe2OG dioxygenase" evidence="8">
    <location>
        <begin position="66"/>
        <end position="165"/>
    </location>
</feature>
<dbReference type="Gene3D" id="4.10.860.20">
    <property type="entry name" value="Rabenosyn, Rab binding domain"/>
    <property type="match status" value="1"/>
</dbReference>
<dbReference type="GO" id="GO:0051213">
    <property type="term" value="F:dioxygenase activity"/>
    <property type="evidence" value="ECO:0007669"/>
    <property type="project" value="UniProtKB-KW"/>
</dbReference>
<keyword evidence="5 7" id="KW-0560">Oxidoreductase</keyword>
<dbReference type="NCBIfam" id="NF003975">
    <property type="entry name" value="PRK05467.1-4"/>
    <property type="match status" value="1"/>
</dbReference>
<dbReference type="NCBIfam" id="NF003974">
    <property type="entry name" value="PRK05467.1-3"/>
    <property type="match status" value="1"/>
</dbReference>
<organism evidence="9 10">
    <name type="scientific">Dyella agri</name>
    <dbReference type="NCBI Taxonomy" id="1926869"/>
    <lineage>
        <taxon>Bacteria</taxon>
        <taxon>Pseudomonadati</taxon>
        <taxon>Pseudomonadota</taxon>
        <taxon>Gammaproteobacteria</taxon>
        <taxon>Lysobacterales</taxon>
        <taxon>Rhodanobacteraceae</taxon>
        <taxon>Dyella</taxon>
    </lineage>
</organism>
<evidence type="ECO:0000256" key="1">
    <source>
        <dbReference type="ARBA" id="ARBA00001961"/>
    </source>
</evidence>
<evidence type="ECO:0000256" key="7">
    <source>
        <dbReference type="HAMAP-Rule" id="MF_00657"/>
    </source>
</evidence>
<dbReference type="PROSITE" id="PS51471">
    <property type="entry name" value="FE2OG_OXY"/>
    <property type="match status" value="1"/>
</dbReference>
<evidence type="ECO:0000313" key="9">
    <source>
        <dbReference type="EMBL" id="MFK2929695.1"/>
    </source>
</evidence>
<dbReference type="EMBL" id="JADIKL010000002">
    <property type="protein sequence ID" value="MFK2929695.1"/>
    <property type="molecule type" value="Genomic_DNA"/>
</dbReference>
<keyword evidence="2 7" id="KW-0479">Metal-binding</keyword>
<feature type="binding site" evidence="7">
    <location>
        <position position="84"/>
    </location>
    <ligand>
        <name>Fe cation</name>
        <dbReference type="ChEBI" id="CHEBI:24875"/>
    </ligand>
</feature>
<dbReference type="PANTHER" id="PTHR41536">
    <property type="entry name" value="PKHD-TYPE HYDROXYLASE YBIX"/>
    <property type="match status" value="1"/>
</dbReference>
<comment type="cofactor">
    <cofactor evidence="1 7">
        <name>L-ascorbate</name>
        <dbReference type="ChEBI" id="CHEBI:38290"/>
    </cofactor>
</comment>
<dbReference type="InterPro" id="IPR044862">
    <property type="entry name" value="Pro_4_hyd_alph_FE2OG_OXY"/>
</dbReference>
<dbReference type="Pfam" id="PF18331">
    <property type="entry name" value="PKHD_C"/>
    <property type="match status" value="1"/>
</dbReference>
<evidence type="ECO:0000259" key="8">
    <source>
        <dbReference type="PROSITE" id="PS51471"/>
    </source>
</evidence>
<dbReference type="InterPro" id="IPR023550">
    <property type="entry name" value="PKHD_hydroxylase"/>
</dbReference>
<dbReference type="SMART" id="SM00702">
    <property type="entry name" value="P4Hc"/>
    <property type="match status" value="1"/>
</dbReference>
<accession>A0ABW8KC52</accession>
<keyword evidence="6 7" id="KW-0408">Iron</keyword>
<dbReference type="Gene3D" id="2.60.120.620">
    <property type="entry name" value="q2cbj1_9rhob like domain"/>
    <property type="match status" value="1"/>
</dbReference>
<evidence type="ECO:0000256" key="3">
    <source>
        <dbReference type="ARBA" id="ARBA00022896"/>
    </source>
</evidence>
<feature type="binding site" evidence="7">
    <location>
        <position position="146"/>
    </location>
    <ligand>
        <name>Fe cation</name>
        <dbReference type="ChEBI" id="CHEBI:24875"/>
    </ligand>
</feature>
<keyword evidence="4 7" id="KW-0223">Dioxygenase</keyword>
<evidence type="ECO:0000313" key="10">
    <source>
        <dbReference type="Proteomes" id="UP001620397"/>
    </source>
</evidence>
<evidence type="ECO:0000256" key="4">
    <source>
        <dbReference type="ARBA" id="ARBA00022964"/>
    </source>
</evidence>
<dbReference type="PANTHER" id="PTHR41536:SF1">
    <property type="entry name" value="PKHD-TYPE HYDROXYLASE YBIX"/>
    <property type="match status" value="1"/>
</dbReference>
<comment type="caution">
    <text evidence="9">The sequence shown here is derived from an EMBL/GenBank/DDBJ whole genome shotgun (WGS) entry which is preliminary data.</text>
</comment>
<proteinExistence type="inferred from homology"/>
<dbReference type="Proteomes" id="UP001620397">
    <property type="component" value="Unassembled WGS sequence"/>
</dbReference>
<protein>
    <submittedName>
        <fullName evidence="9">Fe2+-dependent dioxygenase</fullName>
    </submittedName>
</protein>
<comment type="cofactor">
    <cofactor evidence="7">
        <name>Fe(2+)</name>
        <dbReference type="ChEBI" id="CHEBI:29033"/>
    </cofactor>
    <text evidence="7">Binds 1 Fe(2+) ion per subunit.</text>
</comment>
<evidence type="ECO:0000256" key="5">
    <source>
        <dbReference type="ARBA" id="ARBA00023002"/>
    </source>
</evidence>
<dbReference type="InterPro" id="IPR005123">
    <property type="entry name" value="Oxoglu/Fe-dep_dioxygenase_dom"/>
</dbReference>
<keyword evidence="3 7" id="KW-0847">Vitamin C</keyword>
<name>A0ABW8KC52_9GAMM</name>
<dbReference type="HAMAP" id="MF_00657">
    <property type="entry name" value="Hydroxyl_YbiX"/>
    <property type="match status" value="1"/>
</dbReference>
<dbReference type="InterPro" id="IPR041097">
    <property type="entry name" value="PKHD_C"/>
</dbReference>
<gene>
    <name evidence="9" type="ORF">ISP14_02710</name>
</gene>
<keyword evidence="10" id="KW-1185">Reference proteome</keyword>
<dbReference type="InterPro" id="IPR006620">
    <property type="entry name" value="Pro_4_hyd_alph"/>
</dbReference>